<name>A0A059E027_9PROT</name>
<dbReference type="AlphaFoldDB" id="A0A059E027"/>
<dbReference type="STRING" id="1280948.HY36_07290"/>
<evidence type="ECO:0000313" key="1">
    <source>
        <dbReference type="EMBL" id="KCZ59929.1"/>
    </source>
</evidence>
<evidence type="ECO:0008006" key="3">
    <source>
        <dbReference type="Google" id="ProtNLM"/>
    </source>
</evidence>
<sequence>MIMSETQLKIGPLPDRTPQKLTVQIDPSLVADLEDYSRVHSQLHGEEVNIAVLVPHMLEAFLASDAGFRKARKALTAVRKG</sequence>
<dbReference type="Pfam" id="PF10038">
    <property type="entry name" value="DUF2274"/>
    <property type="match status" value="1"/>
</dbReference>
<dbReference type="eggNOG" id="COG5639">
    <property type="taxonomic scope" value="Bacteria"/>
</dbReference>
<dbReference type="InterPro" id="IPR018733">
    <property type="entry name" value="DUF2274"/>
</dbReference>
<dbReference type="Proteomes" id="UP000024547">
    <property type="component" value="Unassembled WGS sequence"/>
</dbReference>
<keyword evidence="2" id="KW-1185">Reference proteome</keyword>
<gene>
    <name evidence="1" type="ORF">HY36_07290</name>
</gene>
<dbReference type="EMBL" id="AWFH01000034">
    <property type="protein sequence ID" value="KCZ59929.1"/>
    <property type="molecule type" value="Genomic_DNA"/>
</dbReference>
<organism evidence="1 2">
    <name type="scientific">Hyphomonas atlantica</name>
    <dbReference type="NCBI Taxonomy" id="1280948"/>
    <lineage>
        <taxon>Bacteria</taxon>
        <taxon>Pseudomonadati</taxon>
        <taxon>Pseudomonadota</taxon>
        <taxon>Alphaproteobacteria</taxon>
        <taxon>Hyphomonadales</taxon>
        <taxon>Hyphomonadaceae</taxon>
        <taxon>Hyphomonas</taxon>
    </lineage>
</organism>
<comment type="caution">
    <text evidence="1">The sequence shown here is derived from an EMBL/GenBank/DDBJ whole genome shotgun (WGS) entry which is preliminary data.</text>
</comment>
<proteinExistence type="predicted"/>
<accession>A0A059E027</accession>
<dbReference type="PATRIC" id="fig|1280948.3.peg.2553"/>
<protein>
    <recommendedName>
        <fullName evidence="3">DUF2274 domain-containing protein</fullName>
    </recommendedName>
</protein>
<evidence type="ECO:0000313" key="2">
    <source>
        <dbReference type="Proteomes" id="UP000024547"/>
    </source>
</evidence>
<reference evidence="1 2" key="1">
    <citation type="journal article" date="2014" name="Antonie Van Leeuwenhoek">
        <title>Hyphomonas beringensis sp. nov. and Hyphomonas chukchiensis sp. nov., isolated from surface seawater of the Bering Sea and Chukchi Sea.</title>
        <authorList>
            <person name="Li C."/>
            <person name="Lai Q."/>
            <person name="Li G."/>
            <person name="Dong C."/>
            <person name="Wang J."/>
            <person name="Liao Y."/>
            <person name="Shao Z."/>
        </authorList>
    </citation>
    <scope>NUCLEOTIDE SEQUENCE [LARGE SCALE GENOMIC DNA]</scope>
    <source>
        <strain evidence="1 2">22II1-22F38</strain>
    </source>
</reference>